<gene>
    <name evidence="1" type="ORF">AWB68_06938</name>
</gene>
<protein>
    <submittedName>
        <fullName evidence="1">Uncharacterized protein</fullName>
    </submittedName>
</protein>
<accession>A0A158KQT5</accession>
<dbReference type="EMBL" id="FCON02000139">
    <property type="protein sequence ID" value="SAL83508.1"/>
    <property type="molecule type" value="Genomic_DNA"/>
</dbReference>
<reference evidence="1" key="1">
    <citation type="submission" date="2016-01" db="EMBL/GenBank/DDBJ databases">
        <authorList>
            <person name="Peeters C."/>
        </authorList>
    </citation>
    <scope>NUCLEOTIDE SEQUENCE [LARGE SCALE GENOMIC DNA]</scope>
    <source>
        <strain evidence="1">LMG 22940</strain>
    </source>
</reference>
<dbReference type="AlphaFoldDB" id="A0A158KQT5"/>
<dbReference type="Proteomes" id="UP000054770">
    <property type="component" value="Unassembled WGS sequence"/>
</dbReference>
<sequence>MYHIHAFATPRGVFVAVDSGLRKAPLSALYPFAEPRSVRPA</sequence>
<comment type="caution">
    <text evidence="1">The sequence shown here is derived from an EMBL/GenBank/DDBJ whole genome shotgun (WGS) entry which is preliminary data.</text>
</comment>
<keyword evidence="2" id="KW-1185">Reference proteome</keyword>
<name>A0A158KQT5_9BURK</name>
<evidence type="ECO:0000313" key="2">
    <source>
        <dbReference type="Proteomes" id="UP000054770"/>
    </source>
</evidence>
<organism evidence="1 2">
    <name type="scientific">Caballeronia choica</name>
    <dbReference type="NCBI Taxonomy" id="326476"/>
    <lineage>
        <taxon>Bacteria</taxon>
        <taxon>Pseudomonadati</taxon>
        <taxon>Pseudomonadota</taxon>
        <taxon>Betaproteobacteria</taxon>
        <taxon>Burkholderiales</taxon>
        <taxon>Burkholderiaceae</taxon>
        <taxon>Caballeronia</taxon>
    </lineage>
</organism>
<evidence type="ECO:0000313" key="1">
    <source>
        <dbReference type="EMBL" id="SAL83508.1"/>
    </source>
</evidence>
<proteinExistence type="predicted"/>